<gene>
    <name evidence="11" type="ORF">OPV22_015510</name>
</gene>
<evidence type="ECO:0000256" key="8">
    <source>
        <dbReference type="ARBA" id="ARBA00022782"/>
    </source>
</evidence>
<evidence type="ECO:0000256" key="5">
    <source>
        <dbReference type="ARBA" id="ARBA00022525"/>
    </source>
</evidence>
<keyword evidence="7 10" id="KW-0732">Signal</keyword>
<comment type="function">
    <text evidence="1 10">Promotes plant cell differentiation, organogenesis and somatic embryogenesis as well as cell proliferation.</text>
</comment>
<evidence type="ECO:0000256" key="3">
    <source>
        <dbReference type="ARBA" id="ARBA00010781"/>
    </source>
</evidence>
<keyword evidence="9 10" id="KW-0339">Growth factor</keyword>
<comment type="subcellular location">
    <subcellularLocation>
        <location evidence="2 10">Secreted</location>
    </subcellularLocation>
</comment>
<name>A0AAV8PT04_ENSVE</name>
<dbReference type="Proteomes" id="UP001222027">
    <property type="component" value="Unassembled WGS sequence"/>
</dbReference>
<evidence type="ECO:0000313" key="12">
    <source>
        <dbReference type="Proteomes" id="UP001222027"/>
    </source>
</evidence>
<evidence type="ECO:0000256" key="1">
    <source>
        <dbReference type="ARBA" id="ARBA00003158"/>
    </source>
</evidence>
<dbReference type="GO" id="GO:0008283">
    <property type="term" value="P:cell population proliferation"/>
    <property type="evidence" value="ECO:0007669"/>
    <property type="project" value="UniProtKB-UniRule"/>
</dbReference>
<keyword evidence="5 10" id="KW-0964">Secreted</keyword>
<evidence type="ECO:0000256" key="6">
    <source>
        <dbReference type="ARBA" id="ARBA00022641"/>
    </source>
</evidence>
<comment type="similarity">
    <text evidence="3 10">Belongs to the phytosulfokine family.</text>
</comment>
<proteinExistence type="inferred from homology"/>
<dbReference type="InterPro" id="IPR009438">
    <property type="entry name" value="Phytosulfokine"/>
</dbReference>
<keyword evidence="12" id="KW-1185">Reference proteome</keyword>
<keyword evidence="4 10" id="KW-0217">Developmental protein</keyword>
<evidence type="ECO:0000256" key="7">
    <source>
        <dbReference type="ARBA" id="ARBA00022729"/>
    </source>
</evidence>
<evidence type="ECO:0000313" key="11">
    <source>
        <dbReference type="EMBL" id="KAJ8493789.1"/>
    </source>
</evidence>
<dbReference type="Pfam" id="PF06404">
    <property type="entry name" value="PSK"/>
    <property type="match status" value="1"/>
</dbReference>
<protein>
    <recommendedName>
        <fullName evidence="10">Phytosulfokine</fullName>
    </recommendedName>
    <component>
        <recommendedName>
            <fullName evidence="10">Phytosulfokine-alpha</fullName>
            <shortName evidence="10">PSK-alpha</shortName>
            <shortName evidence="10">Phytosulfokine-a</shortName>
        </recommendedName>
    </component>
    <component>
        <recommendedName>
            <fullName evidence="10">Phytosulfokine-beta</fullName>
            <shortName evidence="10">PSK-beta</shortName>
            <shortName evidence="10">Phytosulfokine-b</shortName>
        </recommendedName>
    </component>
</protein>
<sequence length="78" mass="8811">MGRSFGSSQARLLFLVLVGILLSVQATRVASRFLRPPLTPGKVLEVEEREDGDEGCPKRRMTSDVHLDYIYTQKIHKP</sequence>
<organism evidence="11 12">
    <name type="scientific">Ensete ventricosum</name>
    <name type="common">Abyssinian banana</name>
    <name type="synonym">Musa ensete</name>
    <dbReference type="NCBI Taxonomy" id="4639"/>
    <lineage>
        <taxon>Eukaryota</taxon>
        <taxon>Viridiplantae</taxon>
        <taxon>Streptophyta</taxon>
        <taxon>Embryophyta</taxon>
        <taxon>Tracheophyta</taxon>
        <taxon>Spermatophyta</taxon>
        <taxon>Magnoliopsida</taxon>
        <taxon>Liliopsida</taxon>
        <taxon>Zingiberales</taxon>
        <taxon>Musaceae</taxon>
        <taxon>Ensete</taxon>
    </lineage>
</organism>
<dbReference type="AlphaFoldDB" id="A0AAV8PT04"/>
<keyword evidence="6 10" id="KW-0765">Sulfation</keyword>
<comment type="caution">
    <text evidence="11">The sequence shown here is derived from an EMBL/GenBank/DDBJ whole genome shotgun (WGS) entry which is preliminary data.</text>
</comment>
<evidence type="ECO:0000256" key="2">
    <source>
        <dbReference type="ARBA" id="ARBA00004613"/>
    </source>
</evidence>
<feature type="chain" id="PRO_5043113841" description="Phytosulfokine" evidence="10">
    <location>
        <begin position="27"/>
        <end position="78"/>
    </location>
</feature>
<comment type="PTM">
    <text evidence="10">Sulfation is important for activity and for the binding to a putative membrane receptor.</text>
</comment>
<accession>A0AAV8PT04</accession>
<dbReference type="GO" id="GO:0030154">
    <property type="term" value="P:cell differentiation"/>
    <property type="evidence" value="ECO:0007669"/>
    <property type="project" value="UniProtKB-UniRule"/>
</dbReference>
<evidence type="ECO:0000256" key="4">
    <source>
        <dbReference type="ARBA" id="ARBA00022473"/>
    </source>
</evidence>
<dbReference type="EMBL" id="JAQQAF010000004">
    <property type="protein sequence ID" value="KAJ8493789.1"/>
    <property type="molecule type" value="Genomic_DNA"/>
</dbReference>
<reference evidence="11 12" key="1">
    <citation type="submission" date="2022-12" db="EMBL/GenBank/DDBJ databases">
        <title>Chromosome-scale assembly of the Ensete ventricosum genome.</title>
        <authorList>
            <person name="Dussert Y."/>
            <person name="Stocks J."/>
            <person name="Wendawek A."/>
            <person name="Woldeyes F."/>
            <person name="Nichols R.A."/>
            <person name="Borrell J.S."/>
        </authorList>
    </citation>
    <scope>NUCLEOTIDE SEQUENCE [LARGE SCALE GENOMIC DNA]</scope>
    <source>
        <strain evidence="12">cv. Maze</strain>
        <tissue evidence="11">Seeds</tissue>
    </source>
</reference>
<evidence type="ECO:0000256" key="9">
    <source>
        <dbReference type="ARBA" id="ARBA00023030"/>
    </source>
</evidence>
<comment type="PTM">
    <text evidence="10">PSK-alpha is produced by endopeptidase digestion. PSK-beta is produced from PSK-alpha by exopeptidase digestion.</text>
</comment>
<keyword evidence="8 10" id="KW-0221">Differentiation</keyword>
<feature type="signal peptide" evidence="10">
    <location>
        <begin position="1"/>
        <end position="26"/>
    </location>
</feature>
<dbReference type="GO" id="GO:0005576">
    <property type="term" value="C:extracellular region"/>
    <property type="evidence" value="ECO:0007669"/>
    <property type="project" value="UniProtKB-SubCell"/>
</dbReference>
<dbReference type="GO" id="GO:0008083">
    <property type="term" value="F:growth factor activity"/>
    <property type="evidence" value="ECO:0007669"/>
    <property type="project" value="UniProtKB-UniRule"/>
</dbReference>
<evidence type="ECO:0000256" key="10">
    <source>
        <dbReference type="RuleBase" id="RU368031"/>
    </source>
</evidence>